<evidence type="ECO:0000313" key="1">
    <source>
        <dbReference type="EMBL" id="KAG0297278.1"/>
    </source>
</evidence>
<dbReference type="AlphaFoldDB" id="A0A9P6QSB3"/>
<evidence type="ECO:0000313" key="2">
    <source>
        <dbReference type="Proteomes" id="UP000823405"/>
    </source>
</evidence>
<dbReference type="OrthoDB" id="2373380at2759"/>
<accession>A0A9P6QSB3</accession>
<reference evidence="1" key="1">
    <citation type="journal article" date="2020" name="Fungal Divers.">
        <title>Resolving the Mortierellaceae phylogeny through synthesis of multi-gene phylogenetics and phylogenomics.</title>
        <authorList>
            <person name="Vandepol N."/>
            <person name="Liber J."/>
            <person name="Desiro A."/>
            <person name="Na H."/>
            <person name="Kennedy M."/>
            <person name="Barry K."/>
            <person name="Grigoriev I.V."/>
            <person name="Miller A.N."/>
            <person name="O'Donnell K."/>
            <person name="Stajich J.E."/>
            <person name="Bonito G."/>
        </authorList>
    </citation>
    <scope>NUCLEOTIDE SEQUENCE</scope>
    <source>
        <strain evidence="1">NVP60</strain>
    </source>
</reference>
<proteinExistence type="predicted"/>
<name>A0A9P6QSB3_9FUNG</name>
<organism evidence="1 2">
    <name type="scientific">Linnemannia gamsii</name>
    <dbReference type="NCBI Taxonomy" id="64522"/>
    <lineage>
        <taxon>Eukaryota</taxon>
        <taxon>Fungi</taxon>
        <taxon>Fungi incertae sedis</taxon>
        <taxon>Mucoromycota</taxon>
        <taxon>Mortierellomycotina</taxon>
        <taxon>Mortierellomycetes</taxon>
        <taxon>Mortierellales</taxon>
        <taxon>Mortierellaceae</taxon>
        <taxon>Linnemannia</taxon>
    </lineage>
</organism>
<dbReference type="EMBL" id="JAAAIN010002073">
    <property type="protein sequence ID" value="KAG0297278.1"/>
    <property type="molecule type" value="Genomic_DNA"/>
</dbReference>
<comment type="caution">
    <text evidence="1">The sequence shown here is derived from an EMBL/GenBank/DDBJ whole genome shotgun (WGS) entry which is preliminary data.</text>
</comment>
<keyword evidence="2" id="KW-1185">Reference proteome</keyword>
<gene>
    <name evidence="1" type="ORF">BGZ97_004320</name>
</gene>
<sequence>MSITPSSTSSLTASQTDCQACVNKAVIDTKPSCAGISYLGNVDNIVFDKLSNKEKTCLCSMTASNDWYHTCVRPDACTAGMMDVFDELIGALKAKVFCPNGGVFTDSTSAVGGCVVPGSKAAAVGLGVAVVISALV</sequence>
<protein>
    <submittedName>
        <fullName evidence="1">Uncharacterized protein</fullName>
    </submittedName>
</protein>
<dbReference type="Proteomes" id="UP000823405">
    <property type="component" value="Unassembled WGS sequence"/>
</dbReference>